<dbReference type="Pfam" id="PF00682">
    <property type="entry name" value="HMGL-like"/>
    <property type="match status" value="1"/>
</dbReference>
<dbReference type="InterPro" id="IPR000089">
    <property type="entry name" value="Biotin_lipoyl"/>
</dbReference>
<feature type="compositionally biased region" description="Low complexity" evidence="2">
    <location>
        <begin position="564"/>
        <end position="594"/>
    </location>
</feature>
<evidence type="ECO:0000313" key="8">
    <source>
        <dbReference type="Proteomes" id="UP001189429"/>
    </source>
</evidence>
<feature type="region of interest" description="Disordered" evidence="2">
    <location>
        <begin position="553"/>
        <end position="600"/>
    </location>
</feature>
<evidence type="ECO:0000313" key="7">
    <source>
        <dbReference type="EMBL" id="CAK0906593.1"/>
    </source>
</evidence>
<dbReference type="NCBIfam" id="NF006761">
    <property type="entry name" value="PRK09282.1"/>
    <property type="match status" value="1"/>
</dbReference>
<keyword evidence="1" id="KW-0092">Biotin</keyword>
<proteinExistence type="predicted"/>
<feature type="domain" description="Lipoyl-binding" evidence="3">
    <location>
        <begin position="599"/>
        <end position="675"/>
    </location>
</feature>
<dbReference type="PROSITE" id="PS00188">
    <property type="entry name" value="BIOTIN"/>
    <property type="match status" value="1"/>
</dbReference>
<evidence type="ECO:0000259" key="4">
    <source>
        <dbReference type="PROSITE" id="PS50980"/>
    </source>
</evidence>
<dbReference type="Gene3D" id="3.20.20.70">
    <property type="entry name" value="Aldolase class I"/>
    <property type="match status" value="1"/>
</dbReference>
<name>A0ABN9Y2A4_9DINO</name>
<dbReference type="InterPro" id="IPR011763">
    <property type="entry name" value="COA_CT_C"/>
</dbReference>
<dbReference type="InterPro" id="IPR001882">
    <property type="entry name" value="Biotin_BS"/>
</dbReference>
<dbReference type="Pfam" id="PF02436">
    <property type="entry name" value="PYC_OADA"/>
    <property type="match status" value="1"/>
</dbReference>
<dbReference type="InterPro" id="IPR011762">
    <property type="entry name" value="COA_CT_N"/>
</dbReference>
<evidence type="ECO:0000259" key="6">
    <source>
        <dbReference type="PROSITE" id="PS50991"/>
    </source>
</evidence>
<dbReference type="InterPro" id="IPR003379">
    <property type="entry name" value="Carboxylase_cons_dom"/>
</dbReference>
<dbReference type="PROSITE" id="PS50968">
    <property type="entry name" value="BIOTINYL_LIPOYL"/>
    <property type="match status" value="1"/>
</dbReference>
<dbReference type="PANTHER" id="PTHR43778">
    <property type="entry name" value="PYRUVATE CARBOXYLASE"/>
    <property type="match status" value="1"/>
</dbReference>
<dbReference type="PROSITE" id="PS50989">
    <property type="entry name" value="COA_CT_CTER"/>
    <property type="match status" value="1"/>
</dbReference>
<dbReference type="InterPro" id="IPR000891">
    <property type="entry name" value="PYR_CT"/>
</dbReference>
<accession>A0ABN9Y2A4</accession>
<dbReference type="InterPro" id="IPR055268">
    <property type="entry name" value="PCB-like"/>
</dbReference>
<dbReference type="EMBL" id="CAUYUJ010021719">
    <property type="protein sequence ID" value="CAK0906593.1"/>
    <property type="molecule type" value="Genomic_DNA"/>
</dbReference>
<dbReference type="InterPro" id="IPR029045">
    <property type="entry name" value="ClpP/crotonase-like_dom_sf"/>
</dbReference>
<dbReference type="SUPFAM" id="SSF51230">
    <property type="entry name" value="Single hybrid motif"/>
    <property type="match status" value="1"/>
</dbReference>
<feature type="domain" description="CoA carboxyltransferase N-terminal" evidence="4">
    <location>
        <begin position="750"/>
        <end position="900"/>
    </location>
</feature>
<dbReference type="InterPro" id="IPR013785">
    <property type="entry name" value="Aldolase_TIM"/>
</dbReference>
<dbReference type="PANTHER" id="PTHR43778:SF2">
    <property type="entry name" value="PYRUVATE CARBOXYLASE, MITOCHONDRIAL"/>
    <property type="match status" value="1"/>
</dbReference>
<dbReference type="SUPFAM" id="SSF52096">
    <property type="entry name" value="ClpP/crotonase"/>
    <property type="match status" value="2"/>
</dbReference>
<dbReference type="Gene3D" id="3.90.226.10">
    <property type="entry name" value="2-enoyl-CoA Hydratase, Chain A, domain 1"/>
    <property type="match status" value="3"/>
</dbReference>
<dbReference type="Gene3D" id="2.40.50.100">
    <property type="match status" value="1"/>
</dbReference>
<feature type="domain" description="CoA carboxyltransferase C-terminal" evidence="5">
    <location>
        <begin position="958"/>
        <end position="1208"/>
    </location>
</feature>
<dbReference type="Proteomes" id="UP001189429">
    <property type="component" value="Unassembled WGS sequence"/>
</dbReference>
<dbReference type="Pfam" id="PF01039">
    <property type="entry name" value="Carboxyl_trans"/>
    <property type="match status" value="1"/>
</dbReference>
<dbReference type="InterPro" id="IPR034733">
    <property type="entry name" value="AcCoA_carboxyl_beta"/>
</dbReference>
<evidence type="ECO:0000259" key="5">
    <source>
        <dbReference type="PROSITE" id="PS50989"/>
    </source>
</evidence>
<dbReference type="Pfam" id="PF00364">
    <property type="entry name" value="Biotin_lipoyl"/>
    <property type="match status" value="1"/>
</dbReference>
<feature type="domain" description="Pyruvate carboxyltransferase" evidence="6">
    <location>
        <begin position="30"/>
        <end position="298"/>
    </location>
</feature>
<organism evidence="7 8">
    <name type="scientific">Prorocentrum cordatum</name>
    <dbReference type="NCBI Taxonomy" id="2364126"/>
    <lineage>
        <taxon>Eukaryota</taxon>
        <taxon>Sar</taxon>
        <taxon>Alveolata</taxon>
        <taxon>Dinophyceae</taxon>
        <taxon>Prorocentrales</taxon>
        <taxon>Prorocentraceae</taxon>
        <taxon>Prorocentrum</taxon>
    </lineage>
</organism>
<dbReference type="CDD" id="cd07937">
    <property type="entry name" value="DRE_TIM_PC_TC_5S"/>
    <property type="match status" value="1"/>
</dbReference>
<dbReference type="PROSITE" id="PS50980">
    <property type="entry name" value="COA_CT_NTER"/>
    <property type="match status" value="1"/>
</dbReference>
<feature type="compositionally biased region" description="Basic and acidic residues" evidence="2">
    <location>
        <begin position="553"/>
        <end position="563"/>
    </location>
</feature>
<sequence>MAKLPENAKAILDRDGPEAMAKWVRAQQRILLTDTTMRDAHQSLLATRVRTVDMLNVADETSKLLHQAFSIENWGGATFDVAFRFNHEDPWERLRLLRERIPNVCFQMLLRGANAVGYTSYPDNVVQEFVRLACKNGMDIFRIFDCFNDVAQMQVAIDAVRKHGKVANVALCFTGNFLSPEETIYTLDYYTRLAEQCVDAGAHMLTIKDMAGLLRPAHAAPLVEAIRSVTDLPIHFHTHNTSSAQLATLHAMANAGCDIVDGCMASVADTTSQPSLNAFCATMEGHARDPQIDYRTLEPLDNYWMRVREFYSIYESGMLAGSASVYHHQIPGGQYSNLFAQCKALGIMSRWEECIEMYHVVNKFCGDIVKVTPSSKVVGDIALMLVLNNVQPADLNDTEKLAKIRWPGSAVDMAEGGLGTPHHGFPQTMLDAILKGKPRLPGRPGASMKPADFEQMRAKLAKDLDLPPSSFSDEDIISGILYPAVWKAYKKHEAKYSDSVPWLPTPAFTYGMEVGEDIDVPVPAGPLKVQLEAVGDLDAQKVRTLQFLVNDERVSVRQEDPHGKSGPSPSRAAPRAAPKPAAPAGSAKPPAEAGPQRERAVIGKQERSVCAELGSSVVKVLVKEGEEVKEGDPLLVLSAMKLETEILAPAGGTVLGIRVEAEDTVDAGDVLIVMDAEVYESGEAASAAQEVEVLTEAARNVAAPGMAAADGSDVWLAGDELAKPCMGRSVGCLTLPALRKDDSFHAREVHNRELLSILSERLARVRQGGGEKAVSQHRKRNKQLPRERIEAIIDPGTEFLELSALAAYEMYGGSVFSAGVVTGIGVVHGQEVLFVANDATVKGGTYHPITVKKHVRAQAIARENRLPCVYLVDSGGAFLPLQDEIFPDQDHFGKIFYNQAATGEDVSAEELGGAEVHTVKSGVADHFAEDEADALRQMRELLLHAGDTGATTAMPALEPELPLYDPKELGGIVPEENSKKMDVHHIIARLVDGSRFKEFKPRYATTLVCGFAHIHGYPVGIVANNGILFGESAQKGAHFVQMCSQRRTPIVFLQNITGFMVGKKYENGGIAKDGSKMVNAVACAAVPKITVIIGGSHGAGTYAMCGRAYHPRFMFAWPNAKVSVMGGQQAAGVLATVKQDQLKREGKPQMDAAALAEFNRPTLEKYEREGSVYYSTARLWDDGIIAPQDTRKTLAQCLRVCSREPFDENERFGVFRM</sequence>
<evidence type="ECO:0000259" key="3">
    <source>
        <dbReference type="PROSITE" id="PS50968"/>
    </source>
</evidence>
<evidence type="ECO:0000256" key="2">
    <source>
        <dbReference type="SAM" id="MobiDB-lite"/>
    </source>
</evidence>
<dbReference type="SUPFAM" id="SSF89000">
    <property type="entry name" value="post-HMGL domain-like"/>
    <property type="match status" value="1"/>
</dbReference>
<protein>
    <recommendedName>
        <fullName evidence="9">Pyruvate carboxylase</fullName>
    </recommendedName>
</protein>
<evidence type="ECO:0008006" key="9">
    <source>
        <dbReference type="Google" id="ProtNLM"/>
    </source>
</evidence>
<comment type="caution">
    <text evidence="7">The sequence shown here is derived from an EMBL/GenBank/DDBJ whole genome shotgun (WGS) entry which is preliminary data.</text>
</comment>
<dbReference type="SUPFAM" id="SSF51569">
    <property type="entry name" value="Aldolase"/>
    <property type="match status" value="1"/>
</dbReference>
<gene>
    <name evidence="7" type="ORF">PCOR1329_LOCUS81860</name>
</gene>
<keyword evidence="8" id="KW-1185">Reference proteome</keyword>
<dbReference type="InterPro" id="IPR011053">
    <property type="entry name" value="Single_hybrid_motif"/>
</dbReference>
<dbReference type="CDD" id="cd06850">
    <property type="entry name" value="biotinyl_domain"/>
    <property type="match status" value="1"/>
</dbReference>
<dbReference type="PROSITE" id="PS50991">
    <property type="entry name" value="PYR_CT"/>
    <property type="match status" value="1"/>
</dbReference>
<reference evidence="7" key="1">
    <citation type="submission" date="2023-10" db="EMBL/GenBank/DDBJ databases">
        <authorList>
            <person name="Chen Y."/>
            <person name="Shah S."/>
            <person name="Dougan E. K."/>
            <person name="Thang M."/>
            <person name="Chan C."/>
        </authorList>
    </citation>
    <scope>NUCLEOTIDE SEQUENCE [LARGE SCALE GENOMIC DNA]</scope>
</reference>
<evidence type="ECO:0000256" key="1">
    <source>
        <dbReference type="ARBA" id="ARBA00023267"/>
    </source>
</evidence>